<gene>
    <name evidence="1" type="ORF">AFUS01_LOCUS27770</name>
</gene>
<keyword evidence="2" id="KW-1185">Reference proteome</keyword>
<feature type="non-terminal residue" evidence="1">
    <location>
        <position position="1"/>
    </location>
</feature>
<name>A0A8J2KIS1_9HEXA</name>
<evidence type="ECO:0000313" key="2">
    <source>
        <dbReference type="Proteomes" id="UP000708208"/>
    </source>
</evidence>
<proteinExistence type="predicted"/>
<comment type="caution">
    <text evidence="1">The sequence shown here is derived from an EMBL/GenBank/DDBJ whole genome shotgun (WGS) entry which is preliminary data.</text>
</comment>
<accession>A0A8J2KIS1</accession>
<dbReference type="Proteomes" id="UP000708208">
    <property type="component" value="Unassembled WGS sequence"/>
</dbReference>
<reference evidence="1" key="1">
    <citation type="submission" date="2021-06" db="EMBL/GenBank/DDBJ databases">
        <authorList>
            <person name="Hodson N. C."/>
            <person name="Mongue J. A."/>
            <person name="Jaron S. K."/>
        </authorList>
    </citation>
    <scope>NUCLEOTIDE SEQUENCE</scope>
</reference>
<organism evidence="1 2">
    <name type="scientific">Allacma fusca</name>
    <dbReference type="NCBI Taxonomy" id="39272"/>
    <lineage>
        <taxon>Eukaryota</taxon>
        <taxon>Metazoa</taxon>
        <taxon>Ecdysozoa</taxon>
        <taxon>Arthropoda</taxon>
        <taxon>Hexapoda</taxon>
        <taxon>Collembola</taxon>
        <taxon>Symphypleona</taxon>
        <taxon>Sminthuridae</taxon>
        <taxon>Allacma</taxon>
    </lineage>
</organism>
<protein>
    <submittedName>
        <fullName evidence="1">Uncharacterized protein</fullName>
    </submittedName>
</protein>
<evidence type="ECO:0000313" key="1">
    <source>
        <dbReference type="EMBL" id="CAG7817192.1"/>
    </source>
</evidence>
<sequence>TERLRISFKFTTDSVLKTKVVDPIVREVEQNQDIFYEKTSYI</sequence>
<dbReference type="EMBL" id="CAJVCH010387885">
    <property type="protein sequence ID" value="CAG7817192.1"/>
    <property type="molecule type" value="Genomic_DNA"/>
</dbReference>
<dbReference type="AlphaFoldDB" id="A0A8J2KIS1"/>